<dbReference type="Proteomes" id="UP000765509">
    <property type="component" value="Unassembled WGS sequence"/>
</dbReference>
<keyword evidence="2" id="KW-1185">Reference proteome</keyword>
<accession>A0A9Q3GJM2</accession>
<proteinExistence type="predicted"/>
<evidence type="ECO:0000313" key="2">
    <source>
        <dbReference type="Proteomes" id="UP000765509"/>
    </source>
</evidence>
<name>A0A9Q3GJM2_9BASI</name>
<protein>
    <submittedName>
        <fullName evidence="1">Uncharacterized protein</fullName>
    </submittedName>
</protein>
<evidence type="ECO:0000313" key="1">
    <source>
        <dbReference type="EMBL" id="MBW0469886.1"/>
    </source>
</evidence>
<comment type="caution">
    <text evidence="1">The sequence shown here is derived from an EMBL/GenBank/DDBJ whole genome shotgun (WGS) entry which is preliminary data.</text>
</comment>
<gene>
    <name evidence="1" type="ORF">O181_009601</name>
</gene>
<dbReference type="AlphaFoldDB" id="A0A9Q3GJM2"/>
<organism evidence="1 2">
    <name type="scientific">Austropuccinia psidii MF-1</name>
    <dbReference type="NCBI Taxonomy" id="1389203"/>
    <lineage>
        <taxon>Eukaryota</taxon>
        <taxon>Fungi</taxon>
        <taxon>Dikarya</taxon>
        <taxon>Basidiomycota</taxon>
        <taxon>Pucciniomycotina</taxon>
        <taxon>Pucciniomycetes</taxon>
        <taxon>Pucciniales</taxon>
        <taxon>Sphaerophragmiaceae</taxon>
        <taxon>Austropuccinia</taxon>
    </lineage>
</organism>
<dbReference type="EMBL" id="AVOT02002300">
    <property type="protein sequence ID" value="MBW0469886.1"/>
    <property type="molecule type" value="Genomic_DNA"/>
</dbReference>
<reference evidence="1" key="1">
    <citation type="submission" date="2021-03" db="EMBL/GenBank/DDBJ databases">
        <title>Draft genome sequence of rust myrtle Austropuccinia psidii MF-1, a brazilian biotype.</title>
        <authorList>
            <person name="Quecine M.C."/>
            <person name="Pachon D.M.R."/>
            <person name="Bonatelli M.L."/>
            <person name="Correr F.H."/>
            <person name="Franceschini L.M."/>
            <person name="Leite T.F."/>
            <person name="Margarido G.R.A."/>
            <person name="Almeida C.A."/>
            <person name="Ferrarezi J.A."/>
            <person name="Labate C.A."/>
        </authorList>
    </citation>
    <scope>NUCLEOTIDE SEQUENCE</scope>
    <source>
        <strain evidence="1">MF-1</strain>
    </source>
</reference>
<sequence length="76" mass="8874">MRDSFLDPFTIIRLIGENEVEVRLTEEFSRKHLVLPRSLVKPYHQTGEDKFPYQNKSHTPQEVVEVGDLPVPVKRS</sequence>